<evidence type="ECO:0000259" key="4">
    <source>
        <dbReference type="PROSITE" id="PS50111"/>
    </source>
</evidence>
<comment type="similarity">
    <text evidence="2">Belongs to the methyl-accepting chemotaxis (MCP) protein family.</text>
</comment>
<dbReference type="Proteomes" id="UP000237819">
    <property type="component" value="Unassembled WGS sequence"/>
</dbReference>
<dbReference type="Pfam" id="PF00015">
    <property type="entry name" value="MCPsignal"/>
    <property type="match status" value="1"/>
</dbReference>
<dbReference type="CDD" id="cd06225">
    <property type="entry name" value="HAMP"/>
    <property type="match status" value="1"/>
</dbReference>
<evidence type="ECO:0000259" key="6">
    <source>
        <dbReference type="PROSITE" id="PS50906"/>
    </source>
</evidence>
<dbReference type="SMART" id="SM00283">
    <property type="entry name" value="MA"/>
    <property type="match status" value="1"/>
</dbReference>
<accession>A0A2S8GID6</accession>
<evidence type="ECO:0000256" key="2">
    <source>
        <dbReference type="ARBA" id="ARBA00029447"/>
    </source>
</evidence>
<evidence type="ECO:0000313" key="7">
    <source>
        <dbReference type="EMBL" id="PQO44091.1"/>
    </source>
</evidence>
<dbReference type="PROSITE" id="PS50111">
    <property type="entry name" value="CHEMOTAXIS_TRANSDUC_2"/>
    <property type="match status" value="1"/>
</dbReference>
<dbReference type="OrthoDB" id="2379189at2"/>
<dbReference type="PANTHER" id="PTHR32089:SF112">
    <property type="entry name" value="LYSOZYME-LIKE PROTEIN-RELATED"/>
    <property type="match status" value="1"/>
</dbReference>
<dbReference type="SUPFAM" id="SSF58104">
    <property type="entry name" value="Methyl-accepting chemotaxis protein (MCP) signaling domain"/>
    <property type="match status" value="1"/>
</dbReference>
<dbReference type="GO" id="GO:0016020">
    <property type="term" value="C:membrane"/>
    <property type="evidence" value="ECO:0007669"/>
    <property type="project" value="InterPro"/>
</dbReference>
<feature type="domain" description="NIT" evidence="6">
    <location>
        <begin position="47"/>
        <end position="296"/>
    </location>
</feature>
<dbReference type="InterPro" id="IPR013587">
    <property type="entry name" value="Nitrate/nitrite_sensing"/>
</dbReference>
<dbReference type="SMART" id="SM00304">
    <property type="entry name" value="HAMP"/>
    <property type="match status" value="2"/>
</dbReference>
<sequence length="671" mass="71253">MKIQTKLLAILTLLILGVVGFAWQSYRNSAEVAEIAANVQSMSETSIAIGNLLHETQKERGMSAGYLGSGGVKFAAELPQQRDETDRRFAELQAALAKAQGTLEPQVAQRSEAAIGRLDRLQAIREQISSQSLPAPQAIAFYTDTNKLLIDAVASNVFNVADGPLQRRLNAYLHLLMAKEQAGIERAVLANVFASDAMSRDEFVRLIRLISTQEAYLNDFRGSASPKLTQMLDETQDAAASKLVADYRAMAIEHGEQSGFQRDATKWFAAKTQQIDLYKGLEEAASAEVLLESQRLQADANFAARATLAAALLTISICCGGGIWMLRTLRSRFSHLIGSMRDIAEGDSDLRKRLPDSTDEFGEVAKWFNKFAARLQCLVGDVRINSTTLNQSAFELASTATQLSSGVRNARNTTTTMAAAAEEMSASLAQLDTTCKNISGNINGVASNIGDMAESVREIAANAEQTAATTDGVSRIVNRSNEQITQLSREADEIGKVVGVIRDIAEQTNLLALNATIEAARAGESGKGFAVVATEVKLLAQQTATATEEIRRQVQAIQTAAGESVASITEITGAIGSVSSAARTIAAAVEQQSTATRQISTSVQDTVSAVSALTIGISESAAASGEISRGLTSVDSVIGETAAAAQQTDSSGTSLKNLASGLETLVVEFTT</sequence>
<evidence type="ECO:0000256" key="1">
    <source>
        <dbReference type="ARBA" id="ARBA00023224"/>
    </source>
</evidence>
<dbReference type="Gene3D" id="1.10.287.950">
    <property type="entry name" value="Methyl-accepting chemotaxis protein"/>
    <property type="match status" value="1"/>
</dbReference>
<proteinExistence type="inferred from homology"/>
<comment type="caution">
    <text evidence="7">The sequence shown here is derived from an EMBL/GenBank/DDBJ whole genome shotgun (WGS) entry which is preliminary data.</text>
</comment>
<feature type="domain" description="Methyl-accepting transducer" evidence="4">
    <location>
        <begin position="392"/>
        <end position="635"/>
    </location>
</feature>
<evidence type="ECO:0000256" key="3">
    <source>
        <dbReference type="PROSITE-ProRule" id="PRU00284"/>
    </source>
</evidence>
<evidence type="ECO:0000313" key="8">
    <source>
        <dbReference type="Proteomes" id="UP000237819"/>
    </source>
</evidence>
<dbReference type="InterPro" id="IPR004089">
    <property type="entry name" value="MCPsignal_dom"/>
</dbReference>
<gene>
    <name evidence="7" type="ORF">C5Y93_21380</name>
</gene>
<evidence type="ECO:0000259" key="5">
    <source>
        <dbReference type="PROSITE" id="PS50885"/>
    </source>
</evidence>
<organism evidence="7 8">
    <name type="scientific">Blastopirellula marina</name>
    <dbReference type="NCBI Taxonomy" id="124"/>
    <lineage>
        <taxon>Bacteria</taxon>
        <taxon>Pseudomonadati</taxon>
        <taxon>Planctomycetota</taxon>
        <taxon>Planctomycetia</taxon>
        <taxon>Pirellulales</taxon>
        <taxon>Pirellulaceae</taxon>
        <taxon>Blastopirellula</taxon>
    </lineage>
</organism>
<dbReference type="GO" id="GO:0007165">
    <property type="term" value="P:signal transduction"/>
    <property type="evidence" value="ECO:0007669"/>
    <property type="project" value="UniProtKB-KW"/>
</dbReference>
<dbReference type="AlphaFoldDB" id="A0A2S8GID6"/>
<dbReference type="EMBL" id="PUHZ01000021">
    <property type="protein sequence ID" value="PQO44091.1"/>
    <property type="molecule type" value="Genomic_DNA"/>
</dbReference>
<dbReference type="PANTHER" id="PTHR32089">
    <property type="entry name" value="METHYL-ACCEPTING CHEMOTAXIS PROTEIN MCPB"/>
    <property type="match status" value="1"/>
</dbReference>
<feature type="domain" description="HAMP" evidence="5">
    <location>
        <begin position="327"/>
        <end position="380"/>
    </location>
</feature>
<reference evidence="7 8" key="1">
    <citation type="submission" date="2018-02" db="EMBL/GenBank/DDBJ databases">
        <title>Comparative genomes isolates from brazilian mangrove.</title>
        <authorList>
            <person name="Araujo J.E."/>
            <person name="Taketani R.G."/>
            <person name="Silva M.C.P."/>
            <person name="Loureco M.V."/>
            <person name="Andreote F.D."/>
        </authorList>
    </citation>
    <scope>NUCLEOTIDE SEQUENCE [LARGE SCALE GENOMIC DNA]</scope>
    <source>
        <strain evidence="7 8">Nap-Phe MGV</strain>
    </source>
</reference>
<dbReference type="PROSITE" id="PS50906">
    <property type="entry name" value="NIT"/>
    <property type="match status" value="1"/>
</dbReference>
<protein>
    <recommendedName>
        <fullName evidence="9">Chemotaxis protein</fullName>
    </recommendedName>
</protein>
<keyword evidence="1 3" id="KW-0807">Transducer</keyword>
<evidence type="ECO:0008006" key="9">
    <source>
        <dbReference type="Google" id="ProtNLM"/>
    </source>
</evidence>
<dbReference type="InterPro" id="IPR010910">
    <property type="entry name" value="Nitrate/nitrite_sensing_bac"/>
</dbReference>
<dbReference type="Pfam" id="PF00672">
    <property type="entry name" value="HAMP"/>
    <property type="match status" value="1"/>
</dbReference>
<dbReference type="RefSeq" id="WP_105337490.1">
    <property type="nucleotide sequence ID" value="NZ_PUHZ01000021.1"/>
</dbReference>
<dbReference type="InterPro" id="IPR003660">
    <property type="entry name" value="HAMP_dom"/>
</dbReference>
<name>A0A2S8GID6_9BACT</name>
<dbReference type="Pfam" id="PF08376">
    <property type="entry name" value="NIT"/>
    <property type="match status" value="1"/>
</dbReference>
<dbReference type="PROSITE" id="PS50885">
    <property type="entry name" value="HAMP"/>
    <property type="match status" value="1"/>
</dbReference>